<comment type="subcellular location">
    <subcellularLocation>
        <location evidence="1">Golgi apparatus membrane</location>
        <topology evidence="1">Peripheral membrane protein</topology>
        <orientation evidence="1">Cytoplasmic side</orientation>
    </subcellularLocation>
</comment>
<evidence type="ECO:0000256" key="3">
    <source>
        <dbReference type="ARBA" id="ARBA00023121"/>
    </source>
</evidence>
<dbReference type="Pfam" id="PF05719">
    <property type="entry name" value="GPP34"/>
    <property type="match status" value="1"/>
</dbReference>
<dbReference type="GO" id="GO:0005737">
    <property type="term" value="C:cytoplasm"/>
    <property type="evidence" value="ECO:0007669"/>
    <property type="project" value="UniProtKB-ARBA"/>
</dbReference>
<reference evidence="5" key="2">
    <citation type="submission" date="2020-09" db="EMBL/GenBank/DDBJ databases">
        <authorList>
            <person name="Sun Q."/>
            <person name="Ohkuma M."/>
        </authorList>
    </citation>
    <scope>NUCLEOTIDE SEQUENCE</scope>
    <source>
        <strain evidence="5">JCM 4633</strain>
    </source>
</reference>
<evidence type="ECO:0000313" key="6">
    <source>
        <dbReference type="Proteomes" id="UP000646244"/>
    </source>
</evidence>
<dbReference type="Proteomes" id="UP000646244">
    <property type="component" value="Unassembled WGS sequence"/>
</dbReference>
<evidence type="ECO:0008006" key="7">
    <source>
        <dbReference type="Google" id="ProtNLM"/>
    </source>
</evidence>
<accession>A0A918WR13</accession>
<dbReference type="InterPro" id="IPR008628">
    <property type="entry name" value="GPP34-like"/>
</dbReference>
<name>A0A918WR13_STRCJ</name>
<sequence length="236" mass="24645">MSPEAGLTLPEELLLLAHAPADGMKLCSPRDLAYGLAGAVLAELELRGCVREEDGRPVPATPVPQADPRLSVPLWQLGKQGPKTAQWIATAARDQEQSWVMGLLERRAVRVHRQRVGNGIVPRLHYPVDAVDLTTPARTALDAALRAGFPDPRARALAALASAIGITRALYPGWGGRHDRKAMRRLRREHWISAAVYRKVTIQSGSSGGGGDGGGGHGCGGGCGSSCGGGCGGGGD</sequence>
<evidence type="ECO:0000256" key="4">
    <source>
        <dbReference type="ARBA" id="ARBA00023136"/>
    </source>
</evidence>
<proteinExistence type="predicted"/>
<comment type="caution">
    <text evidence="5">The sequence shown here is derived from an EMBL/GenBank/DDBJ whole genome shotgun (WGS) entry which is preliminary data.</text>
</comment>
<evidence type="ECO:0000313" key="5">
    <source>
        <dbReference type="EMBL" id="GHC66221.1"/>
    </source>
</evidence>
<dbReference type="RefSeq" id="WP_190112128.1">
    <property type="nucleotide sequence ID" value="NZ_BMVB01000021.1"/>
</dbReference>
<keyword evidence="2" id="KW-0333">Golgi apparatus</keyword>
<reference evidence="5" key="1">
    <citation type="journal article" date="2014" name="Int. J. Syst. Evol. Microbiol.">
        <title>Complete genome sequence of Corynebacterium casei LMG S-19264T (=DSM 44701T), isolated from a smear-ripened cheese.</title>
        <authorList>
            <consortium name="US DOE Joint Genome Institute (JGI-PGF)"/>
            <person name="Walter F."/>
            <person name="Albersmeier A."/>
            <person name="Kalinowski J."/>
            <person name="Ruckert C."/>
        </authorList>
    </citation>
    <scope>NUCLEOTIDE SEQUENCE</scope>
    <source>
        <strain evidence="5">JCM 4633</strain>
    </source>
</reference>
<evidence type="ECO:0000256" key="2">
    <source>
        <dbReference type="ARBA" id="ARBA00023034"/>
    </source>
</evidence>
<dbReference type="GO" id="GO:0070273">
    <property type="term" value="F:phosphatidylinositol-4-phosphate binding"/>
    <property type="evidence" value="ECO:0007669"/>
    <property type="project" value="InterPro"/>
</dbReference>
<keyword evidence="4" id="KW-0472">Membrane</keyword>
<dbReference type="Gene3D" id="1.10.3630.10">
    <property type="entry name" value="yeast vps74-n-term truncation variant domain like"/>
    <property type="match status" value="1"/>
</dbReference>
<gene>
    <name evidence="5" type="ORF">GCM10010507_49970</name>
</gene>
<evidence type="ECO:0000256" key="1">
    <source>
        <dbReference type="ARBA" id="ARBA00004255"/>
    </source>
</evidence>
<dbReference type="AlphaFoldDB" id="A0A918WR13"/>
<dbReference type="GO" id="GO:0012505">
    <property type="term" value="C:endomembrane system"/>
    <property type="evidence" value="ECO:0007669"/>
    <property type="project" value="UniProtKB-ARBA"/>
</dbReference>
<keyword evidence="3" id="KW-0446">Lipid-binding</keyword>
<dbReference type="EMBL" id="BMVB01000021">
    <property type="protein sequence ID" value="GHC66221.1"/>
    <property type="molecule type" value="Genomic_DNA"/>
</dbReference>
<dbReference type="InterPro" id="IPR038261">
    <property type="entry name" value="GPP34-like_sf"/>
</dbReference>
<protein>
    <recommendedName>
        <fullName evidence="7">GPP34 family phosphoprotein</fullName>
    </recommendedName>
</protein>
<organism evidence="5 6">
    <name type="scientific">Streptomyces cinnamoneus</name>
    <name type="common">Streptoverticillium cinnamoneum</name>
    <dbReference type="NCBI Taxonomy" id="53446"/>
    <lineage>
        <taxon>Bacteria</taxon>
        <taxon>Bacillati</taxon>
        <taxon>Actinomycetota</taxon>
        <taxon>Actinomycetes</taxon>
        <taxon>Kitasatosporales</taxon>
        <taxon>Streptomycetaceae</taxon>
        <taxon>Streptomyces</taxon>
        <taxon>Streptomyces cinnamoneus group</taxon>
    </lineage>
</organism>